<keyword evidence="7" id="KW-0732">Signal</keyword>
<dbReference type="PANTHER" id="PTHR33751">
    <property type="entry name" value="CBB3-TYPE CYTOCHROME C OXIDASE SUBUNIT FIXP"/>
    <property type="match status" value="1"/>
</dbReference>
<dbReference type="PROSITE" id="PS51007">
    <property type="entry name" value="CYTC"/>
    <property type="match status" value="1"/>
</dbReference>
<accession>A0A221KC64</accession>
<reference evidence="9 10" key="1">
    <citation type="submission" date="2017-07" db="EMBL/GenBank/DDBJ databases">
        <title>Complete Genome Sequence of the cosmetic ferment Vitreoscilla filiformis (ATCC15551).</title>
        <authorList>
            <person name="Contreras S."/>
            <person name="Sagory-Zalkind P."/>
            <person name="Blanquart H."/>
            <person name="Iltis A."/>
            <person name="Morand S.C."/>
        </authorList>
    </citation>
    <scope>NUCLEOTIDE SEQUENCE [LARGE SCALE GENOMIC DNA]</scope>
    <source>
        <strain evidence="9 10">ATCC 15551</strain>
    </source>
</reference>
<keyword evidence="5 6" id="KW-0408">Iron</keyword>
<proteinExistence type="predicted"/>
<evidence type="ECO:0000259" key="8">
    <source>
        <dbReference type="PROSITE" id="PS51007"/>
    </source>
</evidence>
<dbReference type="SUPFAM" id="SSF46626">
    <property type="entry name" value="Cytochrome c"/>
    <property type="match status" value="1"/>
</dbReference>
<dbReference type="GO" id="GO:0046872">
    <property type="term" value="F:metal ion binding"/>
    <property type="evidence" value="ECO:0007669"/>
    <property type="project" value="UniProtKB-KW"/>
</dbReference>
<dbReference type="RefSeq" id="WP_198301604.1">
    <property type="nucleotide sequence ID" value="NZ_CP022423.1"/>
</dbReference>
<dbReference type="Gene3D" id="1.10.760.10">
    <property type="entry name" value="Cytochrome c-like domain"/>
    <property type="match status" value="1"/>
</dbReference>
<dbReference type="GO" id="GO:0020037">
    <property type="term" value="F:heme binding"/>
    <property type="evidence" value="ECO:0007669"/>
    <property type="project" value="InterPro"/>
</dbReference>
<dbReference type="InterPro" id="IPR050597">
    <property type="entry name" value="Cytochrome_c_Oxidase_Subunit"/>
</dbReference>
<evidence type="ECO:0000313" key="10">
    <source>
        <dbReference type="Proteomes" id="UP000199729"/>
    </source>
</evidence>
<feature type="domain" description="Cytochrome c" evidence="8">
    <location>
        <begin position="26"/>
        <end position="118"/>
    </location>
</feature>
<sequence length="120" mass="12805">MTHTLAGVVPAARSRAFAARAALLALLTLAGTAVHAKDPTALRTRALAATCAQCHGTDGQAVEGEALIRLSVLPEDYILSQLMAFRSGQRPATIMHQITKGYSQEQLETLARYFGSRSKP</sequence>
<keyword evidence="3 6" id="KW-0479">Metal-binding</keyword>
<keyword evidence="1" id="KW-0813">Transport</keyword>
<evidence type="ECO:0000256" key="3">
    <source>
        <dbReference type="ARBA" id="ARBA00022723"/>
    </source>
</evidence>
<protein>
    <submittedName>
        <fullName evidence="9">Putative cytochrome c</fullName>
    </submittedName>
</protein>
<keyword evidence="4" id="KW-0249">Electron transport</keyword>
<feature type="chain" id="PRO_5012804405" evidence="7">
    <location>
        <begin position="37"/>
        <end position="120"/>
    </location>
</feature>
<feature type="signal peptide" evidence="7">
    <location>
        <begin position="1"/>
        <end position="36"/>
    </location>
</feature>
<dbReference type="InterPro" id="IPR036909">
    <property type="entry name" value="Cyt_c-like_dom_sf"/>
</dbReference>
<dbReference type="InterPro" id="IPR009056">
    <property type="entry name" value="Cyt_c-like_dom"/>
</dbReference>
<dbReference type="GO" id="GO:0009055">
    <property type="term" value="F:electron transfer activity"/>
    <property type="evidence" value="ECO:0007669"/>
    <property type="project" value="InterPro"/>
</dbReference>
<organism evidence="9 10">
    <name type="scientific">Vitreoscilla filiformis</name>
    <dbReference type="NCBI Taxonomy" id="63"/>
    <lineage>
        <taxon>Bacteria</taxon>
        <taxon>Pseudomonadati</taxon>
        <taxon>Pseudomonadota</taxon>
        <taxon>Betaproteobacteria</taxon>
        <taxon>Neisseriales</taxon>
        <taxon>Neisseriaceae</taxon>
        <taxon>Vitreoscilla</taxon>
    </lineage>
</organism>
<name>A0A221KC64_VITFI</name>
<keyword evidence="2 6" id="KW-0349">Heme</keyword>
<evidence type="ECO:0000256" key="5">
    <source>
        <dbReference type="ARBA" id="ARBA00023004"/>
    </source>
</evidence>
<dbReference type="AlphaFoldDB" id="A0A221KC64"/>
<dbReference type="EMBL" id="CP022423">
    <property type="protein sequence ID" value="ASM76618.1"/>
    <property type="molecule type" value="Genomic_DNA"/>
</dbReference>
<evidence type="ECO:0000256" key="4">
    <source>
        <dbReference type="ARBA" id="ARBA00022982"/>
    </source>
</evidence>
<evidence type="ECO:0000256" key="7">
    <source>
        <dbReference type="SAM" id="SignalP"/>
    </source>
</evidence>
<dbReference type="Proteomes" id="UP000199729">
    <property type="component" value="Chromosome"/>
</dbReference>
<dbReference type="PANTHER" id="PTHR33751:SF9">
    <property type="entry name" value="CYTOCHROME C4"/>
    <property type="match status" value="1"/>
</dbReference>
<keyword evidence="10" id="KW-1185">Reference proteome</keyword>
<dbReference type="KEGG" id="vff:VITFI_CDS0840"/>
<evidence type="ECO:0000256" key="2">
    <source>
        <dbReference type="ARBA" id="ARBA00022617"/>
    </source>
</evidence>
<gene>
    <name evidence="9" type="ORF">VITFI_CDS0840</name>
</gene>
<evidence type="ECO:0000313" key="9">
    <source>
        <dbReference type="EMBL" id="ASM76618.1"/>
    </source>
</evidence>
<evidence type="ECO:0000256" key="6">
    <source>
        <dbReference type="PROSITE-ProRule" id="PRU00433"/>
    </source>
</evidence>
<evidence type="ECO:0000256" key="1">
    <source>
        <dbReference type="ARBA" id="ARBA00022448"/>
    </source>
</evidence>